<dbReference type="OrthoDB" id="2096344at2759"/>
<dbReference type="InterPro" id="IPR015943">
    <property type="entry name" value="WD40/YVTN_repeat-like_dom_sf"/>
</dbReference>
<evidence type="ECO:0000313" key="6">
    <source>
        <dbReference type="EMBL" id="GHJ85909.1"/>
    </source>
</evidence>
<dbReference type="SMART" id="SM00320">
    <property type="entry name" value="WD40"/>
    <property type="match status" value="5"/>
</dbReference>
<gene>
    <name evidence="6" type="ORF">NliqN6_2311</name>
</gene>
<dbReference type="GO" id="GO:0043161">
    <property type="term" value="P:proteasome-mediated ubiquitin-dependent protein catabolic process"/>
    <property type="evidence" value="ECO:0007669"/>
    <property type="project" value="TreeGrafter"/>
</dbReference>
<dbReference type="InterPro" id="IPR001680">
    <property type="entry name" value="WD40_rpt"/>
</dbReference>
<keyword evidence="2" id="KW-0833">Ubl conjugation pathway</keyword>
<evidence type="ECO:0000256" key="1">
    <source>
        <dbReference type="ARBA" id="ARBA00004906"/>
    </source>
</evidence>
<dbReference type="SUPFAM" id="SSF50978">
    <property type="entry name" value="WD40 repeat-like"/>
    <property type="match status" value="1"/>
</dbReference>
<feature type="repeat" description="WD" evidence="4">
    <location>
        <begin position="626"/>
        <end position="655"/>
    </location>
</feature>
<accession>A0A8H3TTF2</accession>
<evidence type="ECO:0008006" key="8">
    <source>
        <dbReference type="Google" id="ProtNLM"/>
    </source>
</evidence>
<name>A0A8H3TTF2_9TREE</name>
<evidence type="ECO:0000256" key="3">
    <source>
        <dbReference type="ARBA" id="ARBA00038344"/>
    </source>
</evidence>
<comment type="caution">
    <text evidence="6">The sequence shown here is derived from an EMBL/GenBank/DDBJ whole genome shotgun (WGS) entry which is preliminary data.</text>
</comment>
<comment type="pathway">
    <text evidence="1">Protein modification; protein ubiquitination.</text>
</comment>
<sequence length="681" mass="74165">MNSMAVHQSARHSNALSSFPDLASPRSSATPMQLFSSPLTAPATSPAPAASPDPPRGTKRKIFAATTHQAPQTPTRRGSAVMIDLCTPSPAAERVYDLLGLGKRQPLAEVAPPNGGSSDGDRVQFEKEDKADKERSSFEGYMALCRMTRQASQRSGIRKVVISGERADPVVHPSTDSSADSTEAETAEQRERRFAAWRQRNARAVMGRSRGAGLTRGLAPGKGFVRHATMDGSELVDTLPATRTRYMRSFSSHIHEDVIHVEPNPEHNGFRIRDWSPVYACSYSHAAKRASNQGPKLLALATESGTVKLIDTRYGATHHRSAVPGTTSWQLFPHQNAVFDVQWDASDERLLTASGDQHGAVNRLREGEVVREALLQGHTSSLKTCAWYDQNTVLTAGRDGSILIFDLRTAGSWHDDLGIELHRYQRARVGNAGIWDQQRIAPVMSIRNAHGENYGKKPSARSAVRSVTSLLALKTDRNLIASGGSADGVVKFWDIRAQLASPRRIFVSEAASETLDRTADRGRRSRGIISLIEAQGKVYAMCNDARIHSHAIASPRLALPTFYTHPNMTTSSFYLKLAVSPCEGYLACGTTAGRFAMWGIERDFLGRWDAPGGEAVNAVQGVECGFGGHTRQVGAIDWAADQIATGSDDYSSRVWRPDEEAYTGMREGQTGASYWAGSVAR</sequence>
<evidence type="ECO:0000256" key="2">
    <source>
        <dbReference type="ARBA" id="ARBA00022786"/>
    </source>
</evidence>
<comment type="similarity">
    <text evidence="3">Belongs to the WD repeat cdt2 family.</text>
</comment>
<feature type="region of interest" description="Disordered" evidence="5">
    <location>
        <begin position="163"/>
        <end position="187"/>
    </location>
</feature>
<evidence type="ECO:0000256" key="5">
    <source>
        <dbReference type="SAM" id="MobiDB-lite"/>
    </source>
</evidence>
<dbReference type="Pfam" id="PF00400">
    <property type="entry name" value="WD40"/>
    <property type="match status" value="2"/>
</dbReference>
<dbReference type="InterPro" id="IPR051865">
    <property type="entry name" value="WD-repeat_CDT2_adapter"/>
</dbReference>
<dbReference type="Gene3D" id="2.130.10.10">
    <property type="entry name" value="YVTN repeat-like/Quinoprotein amine dehydrogenase"/>
    <property type="match status" value="2"/>
</dbReference>
<evidence type="ECO:0000256" key="4">
    <source>
        <dbReference type="PROSITE-ProRule" id="PRU00221"/>
    </source>
</evidence>
<feature type="region of interest" description="Disordered" evidence="5">
    <location>
        <begin position="107"/>
        <end position="134"/>
    </location>
</feature>
<dbReference type="PROSITE" id="PS50082">
    <property type="entry name" value="WD_REPEATS_2"/>
    <property type="match status" value="2"/>
</dbReference>
<keyword evidence="7" id="KW-1185">Reference proteome</keyword>
<feature type="region of interest" description="Disordered" evidence="5">
    <location>
        <begin position="1"/>
        <end position="59"/>
    </location>
</feature>
<protein>
    <recommendedName>
        <fullName evidence="8">WD40 repeat domain-containing protein</fullName>
    </recommendedName>
</protein>
<dbReference type="GO" id="GO:0030674">
    <property type="term" value="F:protein-macromolecule adaptor activity"/>
    <property type="evidence" value="ECO:0007669"/>
    <property type="project" value="TreeGrafter"/>
</dbReference>
<feature type="repeat" description="WD" evidence="4">
    <location>
        <begin position="375"/>
        <end position="409"/>
    </location>
</feature>
<organism evidence="6 7">
    <name type="scientific">Naganishia liquefaciens</name>
    <dbReference type="NCBI Taxonomy" id="104408"/>
    <lineage>
        <taxon>Eukaryota</taxon>
        <taxon>Fungi</taxon>
        <taxon>Dikarya</taxon>
        <taxon>Basidiomycota</taxon>
        <taxon>Agaricomycotina</taxon>
        <taxon>Tremellomycetes</taxon>
        <taxon>Filobasidiales</taxon>
        <taxon>Filobasidiaceae</taxon>
        <taxon>Naganishia</taxon>
    </lineage>
</organism>
<evidence type="ECO:0000313" key="7">
    <source>
        <dbReference type="Proteomes" id="UP000620104"/>
    </source>
</evidence>
<feature type="compositionally biased region" description="Low complexity" evidence="5">
    <location>
        <begin position="36"/>
        <end position="48"/>
    </location>
</feature>
<dbReference type="AlphaFoldDB" id="A0A8H3TTF2"/>
<keyword evidence="4" id="KW-0853">WD repeat</keyword>
<proteinExistence type="inferred from homology"/>
<feature type="compositionally biased region" description="Polar residues" evidence="5">
    <location>
        <begin position="25"/>
        <end position="35"/>
    </location>
</feature>
<feature type="compositionally biased region" description="Polar residues" evidence="5">
    <location>
        <begin position="1"/>
        <end position="17"/>
    </location>
</feature>
<dbReference type="PANTHER" id="PTHR22852:SF0">
    <property type="entry name" value="DENTICLELESS PROTEIN HOMOLOG"/>
    <property type="match status" value="1"/>
</dbReference>
<dbReference type="Proteomes" id="UP000620104">
    <property type="component" value="Unassembled WGS sequence"/>
</dbReference>
<dbReference type="GO" id="GO:0005634">
    <property type="term" value="C:nucleus"/>
    <property type="evidence" value="ECO:0007669"/>
    <property type="project" value="TreeGrafter"/>
</dbReference>
<dbReference type="EMBL" id="BLZA01000016">
    <property type="protein sequence ID" value="GHJ85909.1"/>
    <property type="molecule type" value="Genomic_DNA"/>
</dbReference>
<dbReference type="InterPro" id="IPR036322">
    <property type="entry name" value="WD40_repeat_dom_sf"/>
</dbReference>
<dbReference type="PANTHER" id="PTHR22852">
    <property type="entry name" value="LETHAL 2 DENTICLELESS PROTEIN RETINOIC ACID-REGULATED NUCLEAR MATRIX-ASSOCIATED PROTEIN"/>
    <property type="match status" value="1"/>
</dbReference>
<feature type="compositionally biased region" description="Basic and acidic residues" evidence="5">
    <location>
        <begin position="119"/>
        <end position="134"/>
    </location>
</feature>
<reference evidence="6" key="1">
    <citation type="submission" date="2020-07" db="EMBL/GenBank/DDBJ databases">
        <title>Draft Genome Sequence of a Deep-Sea Yeast, Naganishia (Cryptococcus) liquefaciens strain N6.</title>
        <authorList>
            <person name="Han Y.W."/>
            <person name="Kajitani R."/>
            <person name="Morimoto H."/>
            <person name="Parhat M."/>
            <person name="Tsubouchi H."/>
            <person name="Bakenova O."/>
            <person name="Ogata M."/>
            <person name="Argunhan B."/>
            <person name="Aoki R."/>
            <person name="Kajiwara S."/>
            <person name="Itoh T."/>
            <person name="Iwasaki H."/>
        </authorList>
    </citation>
    <scope>NUCLEOTIDE SEQUENCE</scope>
    <source>
        <strain evidence="6">N6</strain>
    </source>
</reference>